<feature type="domain" description="J" evidence="1">
    <location>
        <begin position="14"/>
        <end position="106"/>
    </location>
</feature>
<sequence>MLSSSFSGSTTTATGYAVLQLDRRSDDTDLIKKQYRRLALLLHPDKNKCPFADAAICLVKQYRRLALLLHPDKNKCPFADAAIYLVADSWAVLSDLQRKSLYDNKLSMCGMFNLVVSRSDGDRGQKS</sequence>
<dbReference type="Proteomes" id="UP000823749">
    <property type="component" value="Chromosome 11"/>
</dbReference>
<dbReference type="PANTHER" id="PTHR45496">
    <property type="entry name" value="CHAPERONE DNAJ-DOMAIN SUPERFAMILY PROTEIN"/>
    <property type="match status" value="1"/>
</dbReference>
<accession>A0AAV6IC54</accession>
<protein>
    <recommendedName>
        <fullName evidence="1">J domain-containing protein</fullName>
    </recommendedName>
</protein>
<dbReference type="PRINTS" id="PR00625">
    <property type="entry name" value="JDOMAIN"/>
</dbReference>
<dbReference type="EMBL" id="JACTNZ010000011">
    <property type="protein sequence ID" value="KAG5524254.1"/>
    <property type="molecule type" value="Genomic_DNA"/>
</dbReference>
<dbReference type="SMART" id="SM00271">
    <property type="entry name" value="DnaJ"/>
    <property type="match status" value="1"/>
</dbReference>
<name>A0AAV6IC54_9ERIC</name>
<evidence type="ECO:0000259" key="1">
    <source>
        <dbReference type="PROSITE" id="PS50076"/>
    </source>
</evidence>
<gene>
    <name evidence="2" type="ORF">RHGRI_031059</name>
</gene>
<dbReference type="InterPro" id="IPR001623">
    <property type="entry name" value="DnaJ_domain"/>
</dbReference>
<dbReference type="InterPro" id="IPR053052">
    <property type="entry name" value="Imprinting_Balance_Reg"/>
</dbReference>
<evidence type="ECO:0000313" key="2">
    <source>
        <dbReference type="EMBL" id="KAG5524254.1"/>
    </source>
</evidence>
<dbReference type="CDD" id="cd06257">
    <property type="entry name" value="DnaJ"/>
    <property type="match status" value="1"/>
</dbReference>
<reference evidence="2" key="1">
    <citation type="submission" date="2020-08" db="EMBL/GenBank/DDBJ databases">
        <title>Plant Genome Project.</title>
        <authorList>
            <person name="Zhang R.-G."/>
        </authorList>
    </citation>
    <scope>NUCLEOTIDE SEQUENCE</scope>
    <source>
        <strain evidence="2">WSP0</strain>
        <tissue evidence="2">Leaf</tissue>
    </source>
</reference>
<evidence type="ECO:0000313" key="3">
    <source>
        <dbReference type="Proteomes" id="UP000823749"/>
    </source>
</evidence>
<dbReference type="Gene3D" id="1.10.287.110">
    <property type="entry name" value="DnaJ domain"/>
    <property type="match status" value="2"/>
</dbReference>
<proteinExistence type="predicted"/>
<organism evidence="2 3">
    <name type="scientific">Rhododendron griersonianum</name>
    <dbReference type="NCBI Taxonomy" id="479676"/>
    <lineage>
        <taxon>Eukaryota</taxon>
        <taxon>Viridiplantae</taxon>
        <taxon>Streptophyta</taxon>
        <taxon>Embryophyta</taxon>
        <taxon>Tracheophyta</taxon>
        <taxon>Spermatophyta</taxon>
        <taxon>Magnoliopsida</taxon>
        <taxon>eudicotyledons</taxon>
        <taxon>Gunneridae</taxon>
        <taxon>Pentapetalae</taxon>
        <taxon>asterids</taxon>
        <taxon>Ericales</taxon>
        <taxon>Ericaceae</taxon>
        <taxon>Ericoideae</taxon>
        <taxon>Rhodoreae</taxon>
        <taxon>Rhododendron</taxon>
    </lineage>
</organism>
<dbReference type="PROSITE" id="PS50076">
    <property type="entry name" value="DNAJ_2"/>
    <property type="match status" value="1"/>
</dbReference>
<comment type="caution">
    <text evidence="2">The sequence shown here is derived from an EMBL/GenBank/DDBJ whole genome shotgun (WGS) entry which is preliminary data.</text>
</comment>
<dbReference type="AlphaFoldDB" id="A0AAV6IC54"/>
<dbReference type="SUPFAM" id="SSF46565">
    <property type="entry name" value="Chaperone J-domain"/>
    <property type="match status" value="2"/>
</dbReference>
<dbReference type="Pfam" id="PF00226">
    <property type="entry name" value="DnaJ"/>
    <property type="match status" value="2"/>
</dbReference>
<keyword evidence="3" id="KW-1185">Reference proteome</keyword>
<dbReference type="InterPro" id="IPR036869">
    <property type="entry name" value="J_dom_sf"/>
</dbReference>
<dbReference type="PANTHER" id="PTHR45496:SF1">
    <property type="entry name" value="CHAPERONE DNAJ-DOMAIN SUPERFAMILY PROTEIN"/>
    <property type="match status" value="1"/>
</dbReference>